<evidence type="ECO:0000256" key="4">
    <source>
        <dbReference type="ARBA" id="ARBA00022737"/>
    </source>
</evidence>
<dbReference type="PROSITE" id="PS00028">
    <property type="entry name" value="ZINC_FINGER_C2H2_1"/>
    <property type="match status" value="13"/>
</dbReference>
<dbReference type="SMART" id="SM00355">
    <property type="entry name" value="ZnF_C2H2"/>
    <property type="match status" value="15"/>
</dbReference>
<feature type="region of interest" description="Disordered" evidence="11">
    <location>
        <begin position="377"/>
        <end position="425"/>
    </location>
</feature>
<feature type="compositionally biased region" description="Basic and acidic residues" evidence="11">
    <location>
        <begin position="377"/>
        <end position="392"/>
    </location>
</feature>
<evidence type="ECO:0000313" key="14">
    <source>
        <dbReference type="Proteomes" id="UP000008820"/>
    </source>
</evidence>
<comment type="subcellular location">
    <subcellularLocation>
        <location evidence="1">Nucleus</location>
    </subcellularLocation>
</comment>
<feature type="domain" description="C2H2-type" evidence="12">
    <location>
        <begin position="672"/>
        <end position="699"/>
    </location>
</feature>
<feature type="domain" description="C2H2-type" evidence="12">
    <location>
        <begin position="728"/>
        <end position="755"/>
    </location>
</feature>
<feature type="region of interest" description="Disordered" evidence="11">
    <location>
        <begin position="484"/>
        <end position="506"/>
    </location>
</feature>
<keyword evidence="4" id="KW-0677">Repeat</keyword>
<evidence type="ECO:0000256" key="10">
    <source>
        <dbReference type="ARBA" id="ARBA00023242"/>
    </source>
</evidence>
<evidence type="ECO:0000256" key="5">
    <source>
        <dbReference type="ARBA" id="ARBA00022771"/>
    </source>
</evidence>
<dbReference type="GO" id="GO:0000981">
    <property type="term" value="F:DNA-binding transcription factor activity, RNA polymerase II-specific"/>
    <property type="evidence" value="ECO:0007669"/>
    <property type="project" value="TreeGrafter"/>
</dbReference>
<feature type="domain" description="C2H2-type" evidence="12">
    <location>
        <begin position="756"/>
        <end position="785"/>
    </location>
</feature>
<feature type="domain" description="C2H2-type" evidence="12">
    <location>
        <begin position="643"/>
        <end position="670"/>
    </location>
</feature>
<evidence type="ECO:0000256" key="8">
    <source>
        <dbReference type="ARBA" id="ARBA00023125"/>
    </source>
</evidence>
<organism evidence="13 14">
    <name type="scientific">Aedes aegypti</name>
    <name type="common">Yellowfever mosquito</name>
    <name type="synonym">Culex aegypti</name>
    <dbReference type="NCBI Taxonomy" id="7159"/>
    <lineage>
        <taxon>Eukaryota</taxon>
        <taxon>Metazoa</taxon>
        <taxon>Ecdysozoa</taxon>
        <taxon>Arthropoda</taxon>
        <taxon>Hexapoda</taxon>
        <taxon>Insecta</taxon>
        <taxon>Pterygota</taxon>
        <taxon>Neoptera</taxon>
        <taxon>Endopterygota</taxon>
        <taxon>Diptera</taxon>
        <taxon>Nematocera</taxon>
        <taxon>Culicoidea</taxon>
        <taxon>Culicidae</taxon>
        <taxon>Culicinae</taxon>
        <taxon>Aedini</taxon>
        <taxon>Aedes</taxon>
        <taxon>Stegomyia</taxon>
    </lineage>
</organism>
<dbReference type="FunFam" id="3.30.160.60:FF:000072">
    <property type="entry name" value="zinc finger protein 143 isoform X1"/>
    <property type="match status" value="1"/>
</dbReference>
<feature type="compositionally biased region" description="Basic and acidic residues" evidence="11">
    <location>
        <begin position="484"/>
        <end position="497"/>
    </location>
</feature>
<dbReference type="InterPro" id="IPR050717">
    <property type="entry name" value="C2H2-ZF_Transcription_Reg"/>
</dbReference>
<keyword evidence="5" id="KW-0863">Zinc-finger</keyword>
<feature type="domain" description="C2H2-type" evidence="12">
    <location>
        <begin position="506"/>
        <end position="533"/>
    </location>
</feature>
<dbReference type="FunFam" id="3.30.160.60:FF:001480">
    <property type="entry name" value="Si:cabz01071911.3"/>
    <property type="match status" value="1"/>
</dbReference>
<dbReference type="PANTHER" id="PTHR14196">
    <property type="entry name" value="ODD-SKIPPED - RELATED"/>
    <property type="match status" value="1"/>
</dbReference>
<evidence type="ECO:0000256" key="6">
    <source>
        <dbReference type="ARBA" id="ARBA00022833"/>
    </source>
</evidence>
<dbReference type="AlphaFoldDB" id="A0A6I8T5B2"/>
<dbReference type="Pfam" id="PF00096">
    <property type="entry name" value="zf-C2H2"/>
    <property type="match status" value="7"/>
</dbReference>
<dbReference type="InterPro" id="IPR013087">
    <property type="entry name" value="Znf_C2H2_type"/>
</dbReference>
<evidence type="ECO:0000256" key="7">
    <source>
        <dbReference type="ARBA" id="ARBA00023015"/>
    </source>
</evidence>
<feature type="domain" description="C2H2-type" evidence="12">
    <location>
        <begin position="292"/>
        <end position="319"/>
    </location>
</feature>
<feature type="domain" description="C2H2-type" evidence="12">
    <location>
        <begin position="562"/>
        <end position="584"/>
    </location>
</feature>
<evidence type="ECO:0000256" key="1">
    <source>
        <dbReference type="ARBA" id="ARBA00004123"/>
    </source>
</evidence>
<reference evidence="13" key="2">
    <citation type="submission" date="2020-05" db="UniProtKB">
        <authorList>
            <consortium name="EnsemblMetazoa"/>
        </authorList>
    </citation>
    <scope>IDENTIFICATION</scope>
    <source>
        <strain evidence="13">LVP_AGWG</strain>
    </source>
</reference>
<feature type="domain" description="C2H2-type" evidence="12">
    <location>
        <begin position="700"/>
        <end position="727"/>
    </location>
</feature>
<evidence type="ECO:0000256" key="2">
    <source>
        <dbReference type="ARBA" id="ARBA00006991"/>
    </source>
</evidence>
<dbReference type="Gene3D" id="3.30.160.60">
    <property type="entry name" value="Classic Zinc Finger"/>
    <property type="match status" value="11"/>
</dbReference>
<keyword evidence="8" id="KW-0238">DNA-binding</keyword>
<gene>
    <name evidence="13" type="primary">5571250</name>
</gene>
<dbReference type="Pfam" id="PF13912">
    <property type="entry name" value="zf-C2H2_6"/>
    <property type="match status" value="1"/>
</dbReference>
<evidence type="ECO:0000259" key="12">
    <source>
        <dbReference type="PROSITE" id="PS50157"/>
    </source>
</evidence>
<accession>A0A6I8T5B2</accession>
<feature type="domain" description="C2H2-type" evidence="12">
    <location>
        <begin position="615"/>
        <end position="642"/>
    </location>
</feature>
<dbReference type="EnsemblMetazoa" id="AAEL001591-RB">
    <property type="protein sequence ID" value="AAEL001591-PB"/>
    <property type="gene ID" value="AAEL001591"/>
</dbReference>
<dbReference type="GO" id="GO:0000977">
    <property type="term" value="F:RNA polymerase II transcription regulatory region sequence-specific DNA binding"/>
    <property type="evidence" value="ECO:0007669"/>
    <property type="project" value="TreeGrafter"/>
</dbReference>
<keyword evidence="14" id="KW-1185">Reference proteome</keyword>
<dbReference type="Proteomes" id="UP000008820">
    <property type="component" value="Chromosome 3"/>
</dbReference>
<dbReference type="PANTHER" id="PTHR14196:SF12">
    <property type="entry name" value="ZINC FINGER PROTEIN 208-LIKE"/>
    <property type="match status" value="1"/>
</dbReference>
<feature type="compositionally biased region" description="Basic residues" evidence="11">
    <location>
        <begin position="136"/>
        <end position="145"/>
    </location>
</feature>
<feature type="domain" description="C2H2-type" evidence="12">
    <location>
        <begin position="534"/>
        <end position="561"/>
    </location>
</feature>
<dbReference type="FunFam" id="3.30.160.60:FF:001289">
    <property type="entry name" value="Zinc finger protein 574"/>
    <property type="match status" value="1"/>
</dbReference>
<feature type="region of interest" description="Disordered" evidence="11">
    <location>
        <begin position="94"/>
        <end position="173"/>
    </location>
</feature>
<feature type="compositionally biased region" description="Polar residues" evidence="11">
    <location>
        <begin position="100"/>
        <end position="116"/>
    </location>
</feature>
<keyword evidence="6" id="KW-0862">Zinc</keyword>
<sequence>MMTNPEQFIVYSYTVGDQIYQLKPTNDPPNVQEITLAPSIAPANIIQLIPANTLAQHNPSTIRIVENIQIHPPTTAIDPSLATDPPEESVILDSNENKTDSTAIVVQDEPQSFSTEESQKVVVVHMEPSQNQNSTAKKKSGKPPTKKALDKLKSMQKMKPSAPEVPAKVKLKSDGAKRKKKDFIYECDVCDSRFLSAMSLKLHKSGHRYGAPEEKKSWICRFCGRHFSHQQTLGDHEKIHIDEVRYNCEACGAKYHSKSGLRNHLAKNEACDENFRERKLLRKKEEEDEKTHECNVCGKKYRHRKSMVEHRSLHYKSKQNKCDRCGAMFETTGGWRKHIASGRCEFSKCKFKGDGVEEGGVFIPEERKKFLEQVEKVKQKKQGETGKRRESSDSSTDEGEQGSYSDNVEEQQKLESAEMPLIVEDDENIEDHSEIRDEMLQETPILGSPEIKEEQLSDYEETNSYTEIKTPDVDFDANSLNEKHLEDTQHEAKEPSSRKPRKPKIHQCPTCSKIFARSFVLKNHLRTHTGERPFLCDTCSKSFGDSASLKAHLVIHTGEKPFSCSECPARFARKSGLRNHITMHFNLPCDQCDQKFPSRKTLMRHKIKHQGIRPFLCEICSKDFRTKADMQAHMRIHTNEKRYTCNICSARFNCPSTLRRHRNVHAPPETRPVCSTCGSSFSSQQALRKHENIHKNLKPFHCEVCAKSFRVKDHLKIHQRSHSGEKPYSCELCQKRFITNGDLKVHMRRHTGEKPFSCDECGEAFVVTARLYRHMQQIGHKSSKPQAIIVSDITRAT</sequence>
<reference evidence="13 14" key="1">
    <citation type="submission" date="2017-06" db="EMBL/GenBank/DDBJ databases">
        <title>Aedes aegypti genome working group (AGWG) sequencing and assembly.</title>
        <authorList>
            <consortium name="Aedes aegypti Genome Working Group (AGWG)"/>
            <person name="Matthews B.J."/>
        </authorList>
    </citation>
    <scope>NUCLEOTIDE SEQUENCE [LARGE SCALE GENOMIC DNA]</scope>
    <source>
        <strain evidence="13 14">LVP_AGWG</strain>
    </source>
</reference>
<keyword evidence="3" id="KW-0479">Metal-binding</keyword>
<dbReference type="FunFam" id="3.30.160.60:FF:000100">
    <property type="entry name" value="Zinc finger 45-like"/>
    <property type="match status" value="3"/>
</dbReference>
<proteinExistence type="inferred from homology"/>
<evidence type="ECO:0000313" key="13">
    <source>
        <dbReference type="EnsemblMetazoa" id="AAEL001591-PB"/>
    </source>
</evidence>
<dbReference type="GO" id="GO:0005634">
    <property type="term" value="C:nucleus"/>
    <property type="evidence" value="ECO:0007669"/>
    <property type="project" value="UniProtKB-SubCell"/>
</dbReference>
<feature type="domain" description="C2H2-type" evidence="12">
    <location>
        <begin position="185"/>
        <end position="212"/>
    </location>
</feature>
<keyword evidence="9" id="KW-0804">Transcription</keyword>
<dbReference type="InParanoid" id="A0A6I8T5B2"/>
<dbReference type="InterPro" id="IPR036236">
    <property type="entry name" value="Znf_C2H2_sf"/>
</dbReference>
<keyword evidence="7" id="KW-0805">Transcription regulation</keyword>
<dbReference type="FunFam" id="3.30.160.60:FF:001370">
    <property type="entry name" value="Zinc finger protein"/>
    <property type="match status" value="1"/>
</dbReference>
<dbReference type="OrthoDB" id="427030at2759"/>
<evidence type="ECO:0000256" key="3">
    <source>
        <dbReference type="ARBA" id="ARBA00022723"/>
    </source>
</evidence>
<evidence type="ECO:0000256" key="9">
    <source>
        <dbReference type="ARBA" id="ARBA00023163"/>
    </source>
</evidence>
<name>A0A6I8T5B2_AEDAE</name>
<dbReference type="GO" id="GO:0008270">
    <property type="term" value="F:zinc ion binding"/>
    <property type="evidence" value="ECO:0007669"/>
    <property type="project" value="UniProtKB-KW"/>
</dbReference>
<dbReference type="PROSITE" id="PS50157">
    <property type="entry name" value="ZINC_FINGER_C2H2_2"/>
    <property type="match status" value="13"/>
</dbReference>
<dbReference type="FunFam" id="3.30.160.60:FF:001498">
    <property type="entry name" value="Zinc finger protein 404"/>
    <property type="match status" value="1"/>
</dbReference>
<comment type="similarity">
    <text evidence="2">Belongs to the krueppel C2H2-type zinc-finger protein family.</text>
</comment>
<keyword evidence="10" id="KW-0539">Nucleus</keyword>
<protein>
    <recommendedName>
        <fullName evidence="12">C2H2-type domain-containing protein</fullName>
    </recommendedName>
</protein>
<feature type="domain" description="C2H2-type" evidence="12">
    <location>
        <begin position="587"/>
        <end position="614"/>
    </location>
</feature>
<feature type="domain" description="C2H2-type" evidence="12">
    <location>
        <begin position="218"/>
        <end position="245"/>
    </location>
</feature>
<evidence type="ECO:0000256" key="11">
    <source>
        <dbReference type="SAM" id="MobiDB-lite"/>
    </source>
</evidence>
<dbReference type="SUPFAM" id="SSF57667">
    <property type="entry name" value="beta-beta-alpha zinc fingers"/>
    <property type="match status" value="7"/>
</dbReference>